<name>A0A2U1S7I8_9EURY</name>
<evidence type="ECO:0000313" key="2">
    <source>
        <dbReference type="EMBL" id="PWB85991.1"/>
    </source>
</evidence>
<reference evidence="2 3" key="1">
    <citation type="submission" date="2017-03" db="EMBL/GenBank/DDBJ databases">
        <title>Genome sequence of Methanobrevibacter wosei.</title>
        <authorList>
            <person name="Poehlein A."/>
            <person name="Seedorf H."/>
            <person name="Daniel R."/>
        </authorList>
    </citation>
    <scope>NUCLEOTIDE SEQUENCE [LARGE SCALE GENOMIC DNA]</scope>
    <source>
        <strain evidence="2 3">DSM 11979</strain>
    </source>
</reference>
<dbReference type="EMBL" id="MZGU01000004">
    <property type="protein sequence ID" value="PWB85991.1"/>
    <property type="molecule type" value="Genomic_DNA"/>
</dbReference>
<evidence type="ECO:0000256" key="1">
    <source>
        <dbReference type="SAM" id="Phobius"/>
    </source>
</evidence>
<keyword evidence="1" id="KW-0812">Transmembrane</keyword>
<evidence type="ECO:0000313" key="3">
    <source>
        <dbReference type="Proteomes" id="UP000245577"/>
    </source>
</evidence>
<keyword evidence="3" id="KW-1185">Reference proteome</keyword>
<keyword evidence="1" id="KW-1133">Transmembrane helix</keyword>
<keyword evidence="1" id="KW-0472">Membrane</keyword>
<organism evidence="2 3">
    <name type="scientific">Methanobrevibacter woesei</name>
    <dbReference type="NCBI Taxonomy" id="190976"/>
    <lineage>
        <taxon>Archaea</taxon>
        <taxon>Methanobacteriati</taxon>
        <taxon>Methanobacteriota</taxon>
        <taxon>Methanomada group</taxon>
        <taxon>Methanobacteria</taxon>
        <taxon>Methanobacteriales</taxon>
        <taxon>Methanobacteriaceae</taxon>
        <taxon>Methanobrevibacter</taxon>
    </lineage>
</organism>
<comment type="caution">
    <text evidence="2">The sequence shown here is derived from an EMBL/GenBank/DDBJ whole genome shotgun (WGS) entry which is preliminary data.</text>
</comment>
<proteinExistence type="predicted"/>
<sequence length="47" mass="5548">MKSYTTNGYIENLRDYVKEHKKYFIEASIFILTCVFLGGFAYIFSLI</sequence>
<feature type="transmembrane region" description="Helical" evidence="1">
    <location>
        <begin position="23"/>
        <end position="44"/>
    </location>
</feature>
<dbReference type="RefSeq" id="WP_165807926.1">
    <property type="nucleotide sequence ID" value="NZ_CASEFK010000013.1"/>
</dbReference>
<gene>
    <name evidence="2" type="ORF">MBBWO_08430</name>
</gene>
<accession>A0A2U1S7I8</accession>
<protein>
    <submittedName>
        <fullName evidence="2">Uncharacterized protein</fullName>
    </submittedName>
</protein>
<dbReference type="Proteomes" id="UP000245577">
    <property type="component" value="Unassembled WGS sequence"/>
</dbReference>
<dbReference type="AlphaFoldDB" id="A0A2U1S7I8"/>